<dbReference type="GO" id="GO:0005886">
    <property type="term" value="C:plasma membrane"/>
    <property type="evidence" value="ECO:0007669"/>
    <property type="project" value="TreeGrafter"/>
</dbReference>
<dbReference type="GO" id="GO:0052621">
    <property type="term" value="F:diguanylate cyclase activity"/>
    <property type="evidence" value="ECO:0007669"/>
    <property type="project" value="UniProtKB-EC"/>
</dbReference>
<dbReference type="PATRIC" id="fig|1807.14.peg.1307"/>
<feature type="transmembrane region" description="Helical" evidence="1">
    <location>
        <begin position="79"/>
        <end position="98"/>
    </location>
</feature>
<evidence type="ECO:0000259" key="2">
    <source>
        <dbReference type="PROSITE" id="PS50887"/>
    </source>
</evidence>
<comment type="caution">
    <text evidence="3">The sequence shown here is derived from an EMBL/GenBank/DDBJ whole genome shotgun (WGS) entry which is preliminary data.</text>
</comment>
<dbReference type="PANTHER" id="PTHR45138:SF24">
    <property type="entry name" value="DIGUANYLATE CYCLASE DGCC-RELATED"/>
    <property type="match status" value="1"/>
</dbReference>
<keyword evidence="1" id="KW-0812">Transmembrane</keyword>
<evidence type="ECO:0000313" key="3">
    <source>
        <dbReference type="EMBL" id="KMO79495.1"/>
    </source>
</evidence>
<keyword evidence="3" id="KW-0548">Nucleotidyltransferase</keyword>
<dbReference type="Pfam" id="PF00990">
    <property type="entry name" value="GGDEF"/>
    <property type="match status" value="1"/>
</dbReference>
<dbReference type="CDD" id="cd01949">
    <property type="entry name" value="GGDEF"/>
    <property type="match status" value="1"/>
</dbReference>
<dbReference type="NCBIfam" id="TIGR00254">
    <property type="entry name" value="GGDEF"/>
    <property type="match status" value="1"/>
</dbReference>
<feature type="domain" description="GGDEF" evidence="2">
    <location>
        <begin position="221"/>
        <end position="349"/>
    </location>
</feature>
<keyword evidence="3" id="KW-0808">Transferase</keyword>
<dbReference type="EMBL" id="JYNU01000007">
    <property type="protein sequence ID" value="KMO79495.1"/>
    <property type="molecule type" value="Genomic_DNA"/>
</dbReference>
<feature type="transmembrane region" description="Helical" evidence="1">
    <location>
        <begin position="128"/>
        <end position="147"/>
    </location>
</feature>
<name>A0A0J6W8G9_9MYCO</name>
<dbReference type="PROSITE" id="PS50887">
    <property type="entry name" value="GGDEF"/>
    <property type="match status" value="1"/>
</dbReference>
<feature type="transmembrane region" description="Helical" evidence="1">
    <location>
        <begin position="104"/>
        <end position="123"/>
    </location>
</feature>
<evidence type="ECO:0000256" key="1">
    <source>
        <dbReference type="SAM" id="Phobius"/>
    </source>
</evidence>
<keyword evidence="1" id="KW-0472">Membrane</keyword>
<protein>
    <submittedName>
        <fullName evidence="3">Putative diguanylate cyclase YeaP</fullName>
        <ecNumber evidence="3">2.7.7.65</ecNumber>
    </submittedName>
</protein>
<feature type="transmembrane region" description="Helical" evidence="1">
    <location>
        <begin position="21"/>
        <end position="44"/>
    </location>
</feature>
<proteinExistence type="predicted"/>
<dbReference type="SMART" id="SM00267">
    <property type="entry name" value="GGDEF"/>
    <property type="match status" value="1"/>
</dbReference>
<gene>
    <name evidence="3" type="primary">yeaP</name>
    <name evidence="3" type="ORF">MOBUDSM44075_01297</name>
</gene>
<dbReference type="GO" id="GO:0043709">
    <property type="term" value="P:cell adhesion involved in single-species biofilm formation"/>
    <property type="evidence" value="ECO:0007669"/>
    <property type="project" value="TreeGrafter"/>
</dbReference>
<dbReference type="InterPro" id="IPR029787">
    <property type="entry name" value="Nucleotide_cyclase"/>
</dbReference>
<dbReference type="InterPro" id="IPR000160">
    <property type="entry name" value="GGDEF_dom"/>
</dbReference>
<dbReference type="SUPFAM" id="SSF55073">
    <property type="entry name" value="Nucleotide cyclase"/>
    <property type="match status" value="1"/>
</dbReference>
<dbReference type="GO" id="GO:1902201">
    <property type="term" value="P:negative regulation of bacterial-type flagellum-dependent cell motility"/>
    <property type="evidence" value="ECO:0007669"/>
    <property type="project" value="TreeGrafter"/>
</dbReference>
<evidence type="ECO:0000313" key="4">
    <source>
        <dbReference type="Proteomes" id="UP000036313"/>
    </source>
</evidence>
<dbReference type="Proteomes" id="UP000036313">
    <property type="component" value="Unassembled WGS sequence"/>
</dbReference>
<dbReference type="EC" id="2.7.7.65" evidence="3"/>
<sequence>MGVREFAFATRALREGRMMGAFTRFIAMACFLLAMLCVVTAVIPMGPDTIAGRAILLTVAVSAVLMGLRWLFTPWPTHGPAVVFVVWADVAVALLSMVMSTPEARLSSALYLGLNGIFAAFLLGPRVLLAHCVFGAVVIAAITVEGMSSGAALWDLGMFALPALAWVVFVPLAGCVLITSGRRALRATVRSAESDPLTGLWNRRGMLSAFGRAVRNVSEPQIVAVAVFDIDKFKQLNDTHGHTAGDGALIALAQRLRAMAQPGEIPARIGGDELMLVGLYSDTDDIDDLMLRLTPLTRSAEGDLTVSIGVASERTDEPHFLVDDLVRHADTAMYRAKRTGGGRCSVYGRPEGNG</sequence>
<organism evidence="3 4">
    <name type="scientific">Mycolicibacterium obuense</name>
    <dbReference type="NCBI Taxonomy" id="1807"/>
    <lineage>
        <taxon>Bacteria</taxon>
        <taxon>Bacillati</taxon>
        <taxon>Actinomycetota</taxon>
        <taxon>Actinomycetes</taxon>
        <taxon>Mycobacteriales</taxon>
        <taxon>Mycobacteriaceae</taxon>
        <taxon>Mycolicibacterium</taxon>
    </lineage>
</organism>
<keyword evidence="1" id="KW-1133">Transmembrane helix</keyword>
<dbReference type="InterPro" id="IPR050469">
    <property type="entry name" value="Diguanylate_Cyclase"/>
</dbReference>
<dbReference type="PANTHER" id="PTHR45138">
    <property type="entry name" value="REGULATORY COMPONENTS OF SENSORY TRANSDUCTION SYSTEM"/>
    <property type="match status" value="1"/>
</dbReference>
<dbReference type="InterPro" id="IPR043128">
    <property type="entry name" value="Rev_trsase/Diguanyl_cyclase"/>
</dbReference>
<feature type="transmembrane region" description="Helical" evidence="1">
    <location>
        <begin position="50"/>
        <end position="72"/>
    </location>
</feature>
<accession>A0A0J6W8G9</accession>
<feature type="transmembrane region" description="Helical" evidence="1">
    <location>
        <begin position="159"/>
        <end position="180"/>
    </location>
</feature>
<dbReference type="AlphaFoldDB" id="A0A0J6W8G9"/>
<reference evidence="3 4" key="1">
    <citation type="journal article" date="2015" name="Genome Biol. Evol.">
        <title>Characterization of Three Mycobacterium spp. with Potential Use in Bioremediation by Genome Sequencing and Comparative Genomics.</title>
        <authorList>
            <person name="Das S."/>
            <person name="Pettersson B.M."/>
            <person name="Behra P.R."/>
            <person name="Ramesh M."/>
            <person name="Dasgupta S."/>
            <person name="Bhattacharya A."/>
            <person name="Kirsebom L.A."/>
        </authorList>
    </citation>
    <scope>NUCLEOTIDE SEQUENCE [LARGE SCALE GENOMIC DNA]</scope>
    <source>
        <strain evidence="3 4">DSM 44075</strain>
    </source>
</reference>
<dbReference type="Gene3D" id="3.30.70.270">
    <property type="match status" value="1"/>
</dbReference>